<dbReference type="AlphaFoldDB" id="A0A9Q4PWU3"/>
<evidence type="ECO:0000313" key="1">
    <source>
        <dbReference type="EMBL" id="MDE4909024.1"/>
    </source>
</evidence>
<name>A0A9Q4PWU3_9EURY</name>
<accession>A0A9Q4PWU3</accession>
<dbReference type="RefSeq" id="WP_274925631.1">
    <property type="nucleotide sequence ID" value="NZ_JAKELO010000002.1"/>
</dbReference>
<comment type="caution">
    <text evidence="1">The sequence shown here is derived from an EMBL/GenBank/DDBJ whole genome shotgun (WGS) entry which is preliminary data.</text>
</comment>
<dbReference type="EMBL" id="JAKELO010000002">
    <property type="protein sequence ID" value="MDE4909024.1"/>
    <property type="molecule type" value="Genomic_DNA"/>
</dbReference>
<keyword evidence="2" id="KW-1185">Reference proteome</keyword>
<reference evidence="1" key="1">
    <citation type="submission" date="2022-01" db="EMBL/GenBank/DDBJ databases">
        <title>Draft genome of Methanogenium marinum DSM 15558.</title>
        <authorList>
            <person name="Chen S.-C."/>
            <person name="You Y.-T."/>
        </authorList>
    </citation>
    <scope>NUCLEOTIDE SEQUENCE</scope>
    <source>
        <strain evidence="1">DSM 15558</strain>
    </source>
</reference>
<proteinExistence type="predicted"/>
<dbReference type="Proteomes" id="UP001143747">
    <property type="component" value="Unassembled WGS sequence"/>
</dbReference>
<organism evidence="1 2">
    <name type="scientific">Methanogenium marinum</name>
    <dbReference type="NCBI Taxonomy" id="348610"/>
    <lineage>
        <taxon>Archaea</taxon>
        <taxon>Methanobacteriati</taxon>
        <taxon>Methanobacteriota</taxon>
        <taxon>Stenosarchaea group</taxon>
        <taxon>Methanomicrobia</taxon>
        <taxon>Methanomicrobiales</taxon>
        <taxon>Methanomicrobiaceae</taxon>
        <taxon>Methanogenium</taxon>
    </lineage>
</organism>
<gene>
    <name evidence="1" type="ORF">L0665_10430</name>
</gene>
<sequence length="167" mass="18213">MEFKMRILAVFCLICLVAVPASAFTAESLSVDVLENGDATVAFSYHLGWLEKMGVFLNIADPAKELKNALESNFGKEVTVQEVTSNSASFLVADYAHMDSGENGVTYTTPMLSFANAEKILSGYWFAPLLSVDLSPAVTTITFPDGYVENFNDNIEIPRISHTISIT</sequence>
<evidence type="ECO:0000313" key="2">
    <source>
        <dbReference type="Proteomes" id="UP001143747"/>
    </source>
</evidence>
<protein>
    <submittedName>
        <fullName evidence="1">Uncharacterized protein</fullName>
    </submittedName>
</protein>